<dbReference type="AlphaFoldDB" id="A0A846M3F6"/>
<dbReference type="InterPro" id="IPR013589">
    <property type="entry name" value="Bac_transglu_N"/>
</dbReference>
<protein>
    <recommendedName>
        <fullName evidence="1">Transglutaminase-like domain-containing protein</fullName>
    </recommendedName>
</protein>
<organism evidence="2 3">
    <name type="scientific">Sphingobium vermicomposti</name>
    <dbReference type="NCBI Taxonomy" id="529005"/>
    <lineage>
        <taxon>Bacteria</taxon>
        <taxon>Pseudomonadati</taxon>
        <taxon>Pseudomonadota</taxon>
        <taxon>Alphaproteobacteria</taxon>
        <taxon>Sphingomonadales</taxon>
        <taxon>Sphingomonadaceae</taxon>
        <taxon>Sphingobium</taxon>
    </lineage>
</organism>
<dbReference type="Pfam" id="PF01841">
    <property type="entry name" value="Transglut_core"/>
    <property type="match status" value="1"/>
</dbReference>
<comment type="caution">
    <text evidence="2">The sequence shown here is derived from an EMBL/GenBank/DDBJ whole genome shotgun (WGS) entry which is preliminary data.</text>
</comment>
<dbReference type="PANTHER" id="PTHR33490">
    <property type="entry name" value="BLR5614 PROTEIN-RELATED"/>
    <property type="match status" value="1"/>
</dbReference>
<dbReference type="InterPro" id="IPR038765">
    <property type="entry name" value="Papain-like_cys_pep_sf"/>
</dbReference>
<feature type="domain" description="Transglutaminase-like" evidence="1">
    <location>
        <begin position="158"/>
        <end position="222"/>
    </location>
</feature>
<evidence type="ECO:0000313" key="2">
    <source>
        <dbReference type="EMBL" id="NIJ16727.1"/>
    </source>
</evidence>
<dbReference type="Pfam" id="PF08379">
    <property type="entry name" value="Bact_transglu_N"/>
    <property type="match status" value="1"/>
</dbReference>
<proteinExistence type="predicted"/>
<accession>A0A846M3F6</accession>
<evidence type="ECO:0000313" key="3">
    <source>
        <dbReference type="Proteomes" id="UP000576821"/>
    </source>
</evidence>
<reference evidence="2 3" key="1">
    <citation type="submission" date="2020-03" db="EMBL/GenBank/DDBJ databases">
        <title>Genomic Encyclopedia of Type Strains, Phase IV (KMG-IV): sequencing the most valuable type-strain genomes for metagenomic binning, comparative biology and taxonomic classification.</title>
        <authorList>
            <person name="Goeker M."/>
        </authorList>
    </citation>
    <scope>NUCLEOTIDE SEQUENCE [LARGE SCALE GENOMIC DNA]</scope>
    <source>
        <strain evidence="2 3">DSM 21299</strain>
    </source>
</reference>
<dbReference type="SMART" id="SM00460">
    <property type="entry name" value="TGc"/>
    <property type="match status" value="1"/>
</dbReference>
<dbReference type="PANTHER" id="PTHR33490:SF6">
    <property type="entry name" value="SLL1049 PROTEIN"/>
    <property type="match status" value="1"/>
</dbReference>
<dbReference type="Gene3D" id="3.10.620.30">
    <property type="match status" value="1"/>
</dbReference>
<sequence length="298" mass="32575">MKLIVRHQTTYHYQASAGRVAMRLKLMPVDTAMQQVLEWQVSVNGEPVDGFRRNSFGEMEAIWIRHDRLDNAVVVAEGIVETHDKSGVLGPQQGSLRPDYFLRETPLTGMSDAIRDMALSLPCDGGMLTRLHDLSAAVGNAVAYRSGVTTSRTTAAEAFALGAGVCQDHAQIFIAGARAMGVPARYVTGYLLAQEGMALHETHGWVEAWVPDLGWVGFDPSNRVCVTDHYLRLASGLDADDAAPIRGSVTVAGDIWIDADVRIAQAEDGVEDRQLQRQLQRQQQQCAQPSIPLSIKAR</sequence>
<keyword evidence="3" id="KW-1185">Reference proteome</keyword>
<evidence type="ECO:0000259" key="1">
    <source>
        <dbReference type="SMART" id="SM00460"/>
    </source>
</evidence>
<dbReference type="RefSeq" id="WP_167303325.1">
    <property type="nucleotide sequence ID" value="NZ_JAASQR010000002.1"/>
</dbReference>
<gene>
    <name evidence="2" type="ORF">FHS54_001693</name>
</gene>
<dbReference type="InterPro" id="IPR002931">
    <property type="entry name" value="Transglutaminase-like"/>
</dbReference>
<dbReference type="EMBL" id="JAASQR010000002">
    <property type="protein sequence ID" value="NIJ16727.1"/>
    <property type="molecule type" value="Genomic_DNA"/>
</dbReference>
<dbReference type="SUPFAM" id="SSF54001">
    <property type="entry name" value="Cysteine proteinases"/>
    <property type="match status" value="1"/>
</dbReference>
<dbReference type="Proteomes" id="UP000576821">
    <property type="component" value="Unassembled WGS sequence"/>
</dbReference>
<name>A0A846M3F6_9SPHN</name>